<feature type="region of interest" description="Disordered" evidence="1">
    <location>
        <begin position="136"/>
        <end position="170"/>
    </location>
</feature>
<keyword evidence="3" id="KW-1185">Reference proteome</keyword>
<reference evidence="2 3" key="1">
    <citation type="submission" date="2021-03" db="EMBL/GenBank/DDBJ databases">
        <title>Sequencing the genomes of 1000 actinobacteria strains.</title>
        <authorList>
            <person name="Klenk H.-P."/>
        </authorList>
    </citation>
    <scope>NUCLEOTIDE SEQUENCE [LARGE SCALE GENOMIC DNA]</scope>
    <source>
        <strain evidence="2 3">DSM 45256</strain>
    </source>
</reference>
<organism evidence="2 3">
    <name type="scientific">Pseudonocardia parietis</name>
    <dbReference type="NCBI Taxonomy" id="570936"/>
    <lineage>
        <taxon>Bacteria</taxon>
        <taxon>Bacillati</taxon>
        <taxon>Actinomycetota</taxon>
        <taxon>Actinomycetes</taxon>
        <taxon>Pseudonocardiales</taxon>
        <taxon>Pseudonocardiaceae</taxon>
        <taxon>Pseudonocardia</taxon>
    </lineage>
</organism>
<dbReference type="RefSeq" id="WP_307862311.1">
    <property type="nucleotide sequence ID" value="NZ_JAGINU010000001.1"/>
</dbReference>
<name>A0ABS4VRC6_9PSEU</name>
<evidence type="ECO:0000313" key="2">
    <source>
        <dbReference type="EMBL" id="MBP2366482.1"/>
    </source>
</evidence>
<sequence>MAGTRTNRGRSKAWQVPVRVVTGAFILNSGMTKRGADKDTAAQLHGFAAGTYPQVKAIGPERFVASVSTAEIALGAALLAIPVVPAVVAGAGLTAFSAGLLGLYARTPGMRQEGSIRPTEQGTAVAKDVWMHRHRRRVARRQPGGPRRPVSGFRCPERPISRQSGRRLPG</sequence>
<evidence type="ECO:0000256" key="1">
    <source>
        <dbReference type="SAM" id="MobiDB-lite"/>
    </source>
</evidence>
<dbReference type="EMBL" id="JAGINU010000001">
    <property type="protein sequence ID" value="MBP2366482.1"/>
    <property type="molecule type" value="Genomic_DNA"/>
</dbReference>
<comment type="caution">
    <text evidence="2">The sequence shown here is derived from an EMBL/GenBank/DDBJ whole genome shotgun (WGS) entry which is preliminary data.</text>
</comment>
<evidence type="ECO:0008006" key="4">
    <source>
        <dbReference type="Google" id="ProtNLM"/>
    </source>
</evidence>
<evidence type="ECO:0000313" key="3">
    <source>
        <dbReference type="Proteomes" id="UP001519295"/>
    </source>
</evidence>
<feature type="compositionally biased region" description="Low complexity" evidence="1">
    <location>
        <begin position="141"/>
        <end position="150"/>
    </location>
</feature>
<protein>
    <recommendedName>
        <fullName evidence="4">DoxX-like protein</fullName>
    </recommendedName>
</protein>
<accession>A0ABS4VRC6</accession>
<proteinExistence type="predicted"/>
<dbReference type="Proteomes" id="UP001519295">
    <property type="component" value="Unassembled WGS sequence"/>
</dbReference>
<gene>
    <name evidence="2" type="ORF">JOF36_002178</name>
</gene>